<proteinExistence type="inferred from homology"/>
<feature type="repeat" description="PPR" evidence="3">
    <location>
        <begin position="91"/>
        <end position="125"/>
    </location>
</feature>
<dbReference type="Gene3D" id="1.25.40.10">
    <property type="entry name" value="Tetratricopeptide repeat domain"/>
    <property type="match status" value="2"/>
</dbReference>
<evidence type="ECO:0008006" key="5">
    <source>
        <dbReference type="Google" id="ProtNLM"/>
    </source>
</evidence>
<dbReference type="InterPro" id="IPR011990">
    <property type="entry name" value="TPR-like_helical_dom_sf"/>
</dbReference>
<dbReference type="GO" id="GO:0010019">
    <property type="term" value="P:chloroplast-nucleus signaling pathway"/>
    <property type="evidence" value="ECO:0007669"/>
    <property type="project" value="TreeGrafter"/>
</dbReference>
<evidence type="ECO:0000256" key="2">
    <source>
        <dbReference type="ARBA" id="ARBA00022737"/>
    </source>
</evidence>
<gene>
    <name evidence="4" type="ORF">Din_029908</name>
</gene>
<comment type="similarity">
    <text evidence="1">Belongs to the PPR family. P subfamily.</text>
</comment>
<feature type="repeat" description="PPR" evidence="3">
    <location>
        <begin position="56"/>
        <end position="90"/>
    </location>
</feature>
<dbReference type="PROSITE" id="PS51257">
    <property type="entry name" value="PROKAR_LIPOPROTEIN"/>
    <property type="match status" value="1"/>
</dbReference>
<dbReference type="EMBL" id="GHES01029908">
    <property type="protein sequence ID" value="MPA60467.1"/>
    <property type="molecule type" value="Transcribed_RNA"/>
</dbReference>
<dbReference type="Pfam" id="PF01535">
    <property type="entry name" value="PPR"/>
    <property type="match status" value="2"/>
</dbReference>
<dbReference type="GO" id="GO:0009507">
    <property type="term" value="C:chloroplast"/>
    <property type="evidence" value="ECO:0007669"/>
    <property type="project" value="TreeGrafter"/>
</dbReference>
<organism evidence="4">
    <name type="scientific">Davidia involucrata</name>
    <name type="common">Dove tree</name>
    <dbReference type="NCBI Taxonomy" id="16924"/>
    <lineage>
        <taxon>Eukaryota</taxon>
        <taxon>Viridiplantae</taxon>
        <taxon>Streptophyta</taxon>
        <taxon>Embryophyta</taxon>
        <taxon>Tracheophyta</taxon>
        <taxon>Spermatophyta</taxon>
        <taxon>Magnoliopsida</taxon>
        <taxon>eudicotyledons</taxon>
        <taxon>Gunneridae</taxon>
        <taxon>Pentapetalae</taxon>
        <taxon>asterids</taxon>
        <taxon>Cornales</taxon>
        <taxon>Nyssaceae</taxon>
        <taxon>Davidia</taxon>
    </lineage>
</organism>
<evidence type="ECO:0000256" key="1">
    <source>
        <dbReference type="ARBA" id="ARBA00007626"/>
    </source>
</evidence>
<sequence>MFEHAHKLFDEMPQLYCERTVMSFNALLAACVNSKKFDKIDDFFRELPEKLSIEPDRVSYNTVVKAFCGMGSLDSALEVLNEMGKNRLEPDLVTFNTLLDAFYRNKRFSDAEKLWGLMEDKNVVPNVRSYNPKLRALTSDNRISEAVELIEEMGRKGVKPDVYSFNALIKGFSDVGNLEEAKRWFGEIVRNDCAPDRSTFKMLVPFVCKKGDFDFALQLGKKVISGRHIIATETMQLVVDGLVKESKIEEAEELVELGKSNNYFYYKLKMPIDDELTD</sequence>
<evidence type="ECO:0000256" key="3">
    <source>
        <dbReference type="PROSITE-ProRule" id="PRU00708"/>
    </source>
</evidence>
<dbReference type="GO" id="GO:0031930">
    <property type="term" value="P:mitochondria-nucleus signaling pathway"/>
    <property type="evidence" value="ECO:0007669"/>
    <property type="project" value="TreeGrafter"/>
</dbReference>
<dbReference type="NCBIfam" id="TIGR00756">
    <property type="entry name" value="PPR"/>
    <property type="match status" value="5"/>
</dbReference>
<name>A0A5B7AUV4_DAVIN</name>
<dbReference type="AlphaFoldDB" id="A0A5B7AUV4"/>
<protein>
    <recommendedName>
        <fullName evidence="5">Pentatricopeptide repeat-containing protein</fullName>
    </recommendedName>
</protein>
<dbReference type="InterPro" id="IPR002885">
    <property type="entry name" value="PPR_rpt"/>
</dbReference>
<reference evidence="4" key="1">
    <citation type="submission" date="2019-08" db="EMBL/GenBank/DDBJ databases">
        <title>Reference gene set and small RNA set construction with multiple tissues from Davidia involucrata Baill.</title>
        <authorList>
            <person name="Yang H."/>
            <person name="Zhou C."/>
            <person name="Li G."/>
            <person name="Wang J."/>
            <person name="Gao P."/>
            <person name="Wang M."/>
            <person name="Wang R."/>
            <person name="Zhao Y."/>
        </authorList>
    </citation>
    <scope>NUCLEOTIDE SEQUENCE</scope>
    <source>
        <tissue evidence="4">Mixed with DoveR01_LX</tissue>
    </source>
</reference>
<keyword evidence="2" id="KW-0677">Repeat</keyword>
<dbReference type="PANTHER" id="PTHR47936">
    <property type="entry name" value="PPR_LONG DOMAIN-CONTAINING PROTEIN"/>
    <property type="match status" value="1"/>
</dbReference>
<feature type="repeat" description="PPR" evidence="3">
    <location>
        <begin position="161"/>
        <end position="195"/>
    </location>
</feature>
<accession>A0A5B7AUV4</accession>
<feature type="repeat" description="PPR" evidence="3">
    <location>
        <begin position="126"/>
        <end position="160"/>
    </location>
</feature>
<dbReference type="PANTHER" id="PTHR47936:SF5">
    <property type="entry name" value="PENTACOTRIPEPTIDE-REPEAT REGION OF PRORP DOMAIN-CONTAINING PROTEIN"/>
    <property type="match status" value="1"/>
</dbReference>
<dbReference type="Pfam" id="PF13041">
    <property type="entry name" value="PPR_2"/>
    <property type="match status" value="2"/>
</dbReference>
<dbReference type="PROSITE" id="PS51375">
    <property type="entry name" value="PPR"/>
    <property type="match status" value="4"/>
</dbReference>
<evidence type="ECO:0000313" key="4">
    <source>
        <dbReference type="EMBL" id="MPA60467.1"/>
    </source>
</evidence>